<evidence type="ECO:0000256" key="2">
    <source>
        <dbReference type="SAM" id="SignalP"/>
    </source>
</evidence>
<dbReference type="Pfam" id="PF07691">
    <property type="entry name" value="PA14"/>
    <property type="match status" value="1"/>
</dbReference>
<feature type="region of interest" description="Disordered" evidence="1">
    <location>
        <begin position="233"/>
        <end position="331"/>
    </location>
</feature>
<feature type="chain" id="PRO_5043501845" description="PA14 domain-containing protein" evidence="2">
    <location>
        <begin position="18"/>
        <end position="331"/>
    </location>
</feature>
<protein>
    <recommendedName>
        <fullName evidence="3">PA14 domain-containing protein</fullName>
    </recommendedName>
</protein>
<dbReference type="SUPFAM" id="SSF56988">
    <property type="entry name" value="Anthrax protective antigen"/>
    <property type="match status" value="1"/>
</dbReference>
<evidence type="ECO:0000313" key="4">
    <source>
        <dbReference type="EMBL" id="BFO18701.1"/>
    </source>
</evidence>
<dbReference type="AlphaFoldDB" id="A0AAT9HMG2"/>
<reference evidence="4" key="2">
    <citation type="submission" date="2024-07" db="EMBL/GenBank/DDBJ databases">
        <title>Streptomyces haneummycinica sp. nov., a new antibiotic-producing actinobacterium isolated from marine sediment.</title>
        <authorList>
            <person name="Uemura M."/>
            <person name="Hamada M."/>
            <person name="Hirano S."/>
            <person name="Kobayashi K."/>
            <person name="Ohshiro T."/>
            <person name="Kobayashi T."/>
            <person name="Terahara T."/>
        </authorList>
    </citation>
    <scope>NUCLEOTIDE SEQUENCE</scope>
    <source>
        <strain evidence="4">KM77-8</strain>
    </source>
</reference>
<evidence type="ECO:0000259" key="3">
    <source>
        <dbReference type="PROSITE" id="PS51820"/>
    </source>
</evidence>
<evidence type="ECO:0000256" key="1">
    <source>
        <dbReference type="SAM" id="MobiDB-lite"/>
    </source>
</evidence>
<dbReference type="SMART" id="SM00758">
    <property type="entry name" value="PA14"/>
    <property type="match status" value="1"/>
</dbReference>
<feature type="domain" description="PA14" evidence="3">
    <location>
        <begin position="35"/>
        <end position="179"/>
    </location>
</feature>
<dbReference type="PROSITE" id="PS51820">
    <property type="entry name" value="PA14"/>
    <property type="match status" value="1"/>
</dbReference>
<dbReference type="InterPro" id="IPR037524">
    <property type="entry name" value="PA14/GLEYA"/>
</dbReference>
<dbReference type="EMBL" id="AP035768">
    <property type="protein sequence ID" value="BFO18701.1"/>
    <property type="molecule type" value="Genomic_DNA"/>
</dbReference>
<organism evidence="4">
    <name type="scientific">Streptomyces haneummycinicus</name>
    <dbReference type="NCBI Taxonomy" id="3074435"/>
    <lineage>
        <taxon>Bacteria</taxon>
        <taxon>Bacillati</taxon>
        <taxon>Actinomycetota</taxon>
        <taxon>Actinomycetes</taxon>
        <taxon>Kitasatosporales</taxon>
        <taxon>Streptomycetaceae</taxon>
        <taxon>Streptomyces</taxon>
    </lineage>
</organism>
<proteinExistence type="predicted"/>
<keyword evidence="2" id="KW-0732">Signal</keyword>
<sequence>MGALALSTGALAPAASAAAPIAGLSAGTAAADADVVVHGLKGEYFSMSAPCARDFAELGGTLLEPQINFSGLTGTFEELTGRTEHTTARWTGQIEAPETGDYTFYAIGDNGFRLFIDDEPVIDHWVGDWDREQTSATVRLAAGEQHDFRMEMFQDVGGANMFLRWSTPTMPKQLVPTTAFTPPAGFEVFPVEPTVTEDGRTLRARFENPVGGLAGVAGHLKAEADTTAMPVKSVTAAPGDPTPSDQALRADPEEPAGPVHLRRRGRPHGRRQGRTPYRPLRREHLHPPHHHPVGRQDRHEEPAAGVPAPAAGPLPVEEPQRALAVQRRESR</sequence>
<gene>
    <name evidence="4" type="ORF">SHKM778_50890</name>
</gene>
<dbReference type="Gene3D" id="3.90.182.10">
    <property type="entry name" value="Toxin - Anthrax Protective Antigen,domain 1"/>
    <property type="match status" value="1"/>
</dbReference>
<feature type="compositionally biased region" description="Basic residues" evidence="1">
    <location>
        <begin position="260"/>
        <end position="279"/>
    </location>
</feature>
<feature type="signal peptide" evidence="2">
    <location>
        <begin position="1"/>
        <end position="17"/>
    </location>
</feature>
<reference evidence="4" key="1">
    <citation type="submission" date="2024-06" db="EMBL/GenBank/DDBJ databases">
        <authorList>
            <consortium name="consrtm"/>
            <person name="Uemura M."/>
            <person name="Terahara T."/>
        </authorList>
    </citation>
    <scope>NUCLEOTIDE SEQUENCE</scope>
    <source>
        <strain evidence="4">KM77-8</strain>
    </source>
</reference>
<dbReference type="InterPro" id="IPR011658">
    <property type="entry name" value="PA14_dom"/>
</dbReference>
<name>A0AAT9HMG2_9ACTN</name>
<feature type="compositionally biased region" description="Low complexity" evidence="1">
    <location>
        <begin position="303"/>
        <end position="317"/>
    </location>
</feature>
<accession>A0AAT9HMG2</accession>